<dbReference type="Gene3D" id="3.40.50.2000">
    <property type="entry name" value="Glycogen Phosphorylase B"/>
    <property type="match status" value="1"/>
</dbReference>
<comment type="caution">
    <text evidence="1">The sequence shown here is derived from an EMBL/GenBank/DDBJ whole genome shotgun (WGS) entry which is preliminary data.</text>
</comment>
<accession>A0ABR7N4K1</accession>
<dbReference type="PANTHER" id="PTHR21015:SF22">
    <property type="entry name" value="GLYCOSYLTRANSFERASE"/>
    <property type="match status" value="1"/>
</dbReference>
<keyword evidence="1" id="KW-0378">Hydrolase</keyword>
<dbReference type="Gene3D" id="3.40.50.11190">
    <property type="match status" value="1"/>
</dbReference>
<dbReference type="SUPFAM" id="SSF53756">
    <property type="entry name" value="UDP-Glycosyltransferase/glycogen phosphorylase"/>
    <property type="match status" value="1"/>
</dbReference>
<evidence type="ECO:0000313" key="2">
    <source>
        <dbReference type="Proteomes" id="UP000606193"/>
    </source>
</evidence>
<protein>
    <submittedName>
        <fullName evidence="1">UDP-2,4-diacetamido-2,4, 6-trideoxy-beta-L-altropyranose hydrolase</fullName>
        <ecNumber evidence="1">3.6.1.57</ecNumber>
    </submittedName>
</protein>
<dbReference type="RefSeq" id="WP_249298571.1">
    <property type="nucleotide sequence ID" value="NZ_JACRSX010000026.1"/>
</dbReference>
<sequence>MIGFRVDANEQIATGHLVRCISIATELIKRGTKCIFFLAEEKETARLETANIPYVILHTDWKHMESEYDIFLPLLNKYPLKWLVVDSYQITPSYLATLNQRIPVLYLDDLETDTYPVSAVLHYGLRADYDTYFKRYLGADTKVLAGTKYSPLREEFQSTGAPVIRDKSILITTGGTDPYHVTLQILSACLDHDKQTTTIPDSLKGFSFDVIVGSMNQDETQLQAMAARFPQIRIHKNVSNMSYYMRRNQLAVSAGGTTLLELCACSTPTVCFSFADNQLNGVKQMGDQHIMLHAGDARFDPVVSNILRALDTYLTNDHLRKEYATRMNALVDGQGVQRIADFLFENP</sequence>
<dbReference type="Proteomes" id="UP000606193">
    <property type="component" value="Unassembled WGS sequence"/>
</dbReference>
<proteinExistence type="predicted"/>
<dbReference type="NCBIfam" id="TIGR03590">
    <property type="entry name" value="PseG"/>
    <property type="match status" value="1"/>
</dbReference>
<dbReference type="PANTHER" id="PTHR21015">
    <property type="entry name" value="UDP-N-ACETYLGLUCOSAMINE--N-ACETYLMURAMYL-(PENTAPEPTIDE) PYROPHOSPHORYL-UNDECAPRENOL N-ACETYLGLUCOSAMINE TRANSFERASE 1"/>
    <property type="match status" value="1"/>
</dbReference>
<dbReference type="InterPro" id="IPR020023">
    <property type="entry name" value="PseG"/>
</dbReference>
<reference evidence="1 2" key="1">
    <citation type="submission" date="2020-08" db="EMBL/GenBank/DDBJ databases">
        <title>Genome public.</title>
        <authorList>
            <person name="Liu C."/>
            <person name="Sun Q."/>
        </authorList>
    </citation>
    <scope>NUCLEOTIDE SEQUENCE [LARGE SCALE GENOMIC DNA]</scope>
    <source>
        <strain evidence="1 2">NSJ-37</strain>
    </source>
</reference>
<dbReference type="EMBL" id="JACRSX010000026">
    <property type="protein sequence ID" value="MBC8563556.1"/>
    <property type="molecule type" value="Genomic_DNA"/>
</dbReference>
<name>A0ABR7N4K1_9FIRM</name>
<keyword evidence="2" id="KW-1185">Reference proteome</keyword>
<dbReference type="GO" id="GO:0016787">
    <property type="term" value="F:hydrolase activity"/>
    <property type="evidence" value="ECO:0007669"/>
    <property type="project" value="UniProtKB-KW"/>
</dbReference>
<evidence type="ECO:0000313" key="1">
    <source>
        <dbReference type="EMBL" id="MBC8563556.1"/>
    </source>
</evidence>
<gene>
    <name evidence="1" type="primary">pseG</name>
    <name evidence="1" type="ORF">H8704_13145</name>
</gene>
<organism evidence="1 2">
    <name type="scientific">Jutongia huaianensis</name>
    <dbReference type="NCBI Taxonomy" id="2763668"/>
    <lineage>
        <taxon>Bacteria</taxon>
        <taxon>Bacillati</taxon>
        <taxon>Bacillota</taxon>
        <taxon>Clostridia</taxon>
        <taxon>Lachnospirales</taxon>
        <taxon>Lachnospiraceae</taxon>
        <taxon>Jutongia</taxon>
    </lineage>
</organism>
<dbReference type="EC" id="3.6.1.57" evidence="1"/>